<dbReference type="EMBL" id="DVJS01000169">
    <property type="protein sequence ID" value="HIS97661.1"/>
    <property type="molecule type" value="Genomic_DNA"/>
</dbReference>
<proteinExistence type="predicted"/>
<dbReference type="PANTHER" id="PTHR48084">
    <property type="entry name" value="2-OXOGLUTARATE OXIDOREDUCTASE SUBUNIT KORB-RELATED"/>
    <property type="match status" value="1"/>
</dbReference>
<dbReference type="PANTHER" id="PTHR48084:SF3">
    <property type="entry name" value="SUBUNIT OF PYRUVATE:FLAVODOXIN OXIDOREDUCTASE"/>
    <property type="match status" value="1"/>
</dbReference>
<evidence type="ECO:0000256" key="1">
    <source>
        <dbReference type="ARBA" id="ARBA00023002"/>
    </source>
</evidence>
<dbReference type="InterPro" id="IPR051457">
    <property type="entry name" value="2-oxoacid:Fd_oxidoreductase"/>
</dbReference>
<evidence type="ECO:0000313" key="4">
    <source>
        <dbReference type="Proteomes" id="UP000886876"/>
    </source>
</evidence>
<organism evidence="3 4">
    <name type="scientific">Candidatus Scatomorpha pullistercoris</name>
    <dbReference type="NCBI Taxonomy" id="2840929"/>
    <lineage>
        <taxon>Bacteria</taxon>
        <taxon>Bacillati</taxon>
        <taxon>Bacillota</taxon>
        <taxon>Clostridia</taxon>
        <taxon>Eubacteriales</taxon>
        <taxon>Candidatus Scatomorpha</taxon>
    </lineage>
</organism>
<reference evidence="3" key="1">
    <citation type="submission" date="2020-10" db="EMBL/GenBank/DDBJ databases">
        <authorList>
            <person name="Gilroy R."/>
        </authorList>
    </citation>
    <scope>NUCLEOTIDE SEQUENCE</scope>
    <source>
        <strain evidence="3">ChiHecec3B27-6122</strain>
    </source>
</reference>
<dbReference type="AlphaFoldDB" id="A0A9D1K972"/>
<dbReference type="InterPro" id="IPR011766">
    <property type="entry name" value="TPP_enzyme_TPP-bd"/>
</dbReference>
<dbReference type="GO" id="GO:0030976">
    <property type="term" value="F:thiamine pyrophosphate binding"/>
    <property type="evidence" value="ECO:0007669"/>
    <property type="project" value="InterPro"/>
</dbReference>
<keyword evidence="1" id="KW-0560">Oxidoreductase</keyword>
<dbReference type="Pfam" id="PF02775">
    <property type="entry name" value="TPP_enzyme_C"/>
    <property type="match status" value="1"/>
</dbReference>
<comment type="caution">
    <text evidence="3">The sequence shown here is derived from an EMBL/GenBank/DDBJ whole genome shotgun (WGS) entry which is preliminary data.</text>
</comment>
<feature type="domain" description="Thiamine pyrophosphate enzyme TPP-binding" evidence="2">
    <location>
        <begin position="58"/>
        <end position="207"/>
    </location>
</feature>
<protein>
    <submittedName>
        <fullName evidence="3">2-oxoglutarate oxidoreductase</fullName>
    </submittedName>
</protein>
<gene>
    <name evidence="3" type="ORF">IAD42_06775</name>
</gene>
<dbReference type="Proteomes" id="UP000886876">
    <property type="component" value="Unassembled WGS sequence"/>
</dbReference>
<name>A0A9D1K972_9FIRM</name>
<sequence>MAITKKIPDTIYAANSFCPGCGHGIVIRLIGEVLDEMGMSDRAIGTLAVGCACLVNRSLAVDLLQSAHGRTAAAAAGIKRTRPANLVFTYQGDGDAISIGIAETLYSAQRGEKITQIIVNNGVFGMTGGQMSPTTLVGQKTATSEKGRSAELNGAPVNIMGLLSQFDVAYLARGSVHDAASILKTKQYIRTAFEKQMRGEGYTCVEVISPCPTNWHMTPQQAAARIENEVLEVYPLGEFVKGE</sequence>
<dbReference type="GO" id="GO:0045333">
    <property type="term" value="P:cellular respiration"/>
    <property type="evidence" value="ECO:0007669"/>
    <property type="project" value="UniProtKB-ARBA"/>
</dbReference>
<dbReference type="InterPro" id="IPR029061">
    <property type="entry name" value="THDP-binding"/>
</dbReference>
<dbReference type="Gene3D" id="3.40.50.970">
    <property type="match status" value="1"/>
</dbReference>
<accession>A0A9D1K972</accession>
<evidence type="ECO:0000259" key="2">
    <source>
        <dbReference type="Pfam" id="PF02775"/>
    </source>
</evidence>
<evidence type="ECO:0000313" key="3">
    <source>
        <dbReference type="EMBL" id="HIS97661.1"/>
    </source>
</evidence>
<dbReference type="SUPFAM" id="SSF52518">
    <property type="entry name" value="Thiamin diphosphate-binding fold (THDP-binding)"/>
    <property type="match status" value="1"/>
</dbReference>
<dbReference type="GO" id="GO:0016625">
    <property type="term" value="F:oxidoreductase activity, acting on the aldehyde or oxo group of donors, iron-sulfur protein as acceptor"/>
    <property type="evidence" value="ECO:0007669"/>
    <property type="project" value="UniProtKB-ARBA"/>
</dbReference>
<reference evidence="3" key="2">
    <citation type="journal article" date="2021" name="PeerJ">
        <title>Extensive microbial diversity within the chicken gut microbiome revealed by metagenomics and culture.</title>
        <authorList>
            <person name="Gilroy R."/>
            <person name="Ravi A."/>
            <person name="Getino M."/>
            <person name="Pursley I."/>
            <person name="Horton D.L."/>
            <person name="Alikhan N.F."/>
            <person name="Baker D."/>
            <person name="Gharbi K."/>
            <person name="Hall N."/>
            <person name="Watson M."/>
            <person name="Adriaenssens E.M."/>
            <person name="Foster-Nyarko E."/>
            <person name="Jarju S."/>
            <person name="Secka A."/>
            <person name="Antonio M."/>
            <person name="Oren A."/>
            <person name="Chaudhuri R.R."/>
            <person name="La Ragione R."/>
            <person name="Hildebrand F."/>
            <person name="Pallen M.J."/>
        </authorList>
    </citation>
    <scope>NUCLEOTIDE SEQUENCE</scope>
    <source>
        <strain evidence="3">ChiHecec3B27-6122</strain>
    </source>
</reference>